<evidence type="ECO:0000313" key="2">
    <source>
        <dbReference type="Proteomes" id="UP001062846"/>
    </source>
</evidence>
<comment type="caution">
    <text evidence="1">The sequence shown here is derived from an EMBL/GenBank/DDBJ whole genome shotgun (WGS) entry which is preliminary data.</text>
</comment>
<name>A0ACC0MRL4_RHOML</name>
<accession>A0ACC0MRL4</accession>
<evidence type="ECO:0000313" key="1">
    <source>
        <dbReference type="EMBL" id="KAI8543555.1"/>
    </source>
</evidence>
<dbReference type="Proteomes" id="UP001062846">
    <property type="component" value="Chromosome 8"/>
</dbReference>
<sequence>MAMDPRRFFDDVWRLTLNIAIYSSETFVPLRDKSHWPPYEGPIIHPDEERLRGRGRPQVNRFRNEMAMMDEWLEGQPSQKQSCSLCSRHEHNKRKCSKMGEP</sequence>
<keyword evidence="2" id="KW-1185">Reference proteome</keyword>
<gene>
    <name evidence="1" type="ORF">RHMOL_Rhmol08G0227900</name>
</gene>
<protein>
    <submittedName>
        <fullName evidence="1">Uncharacterized protein</fullName>
    </submittedName>
</protein>
<dbReference type="EMBL" id="CM046395">
    <property type="protein sequence ID" value="KAI8543555.1"/>
    <property type="molecule type" value="Genomic_DNA"/>
</dbReference>
<organism evidence="1 2">
    <name type="scientific">Rhododendron molle</name>
    <name type="common">Chinese azalea</name>
    <name type="synonym">Azalea mollis</name>
    <dbReference type="NCBI Taxonomy" id="49168"/>
    <lineage>
        <taxon>Eukaryota</taxon>
        <taxon>Viridiplantae</taxon>
        <taxon>Streptophyta</taxon>
        <taxon>Embryophyta</taxon>
        <taxon>Tracheophyta</taxon>
        <taxon>Spermatophyta</taxon>
        <taxon>Magnoliopsida</taxon>
        <taxon>eudicotyledons</taxon>
        <taxon>Gunneridae</taxon>
        <taxon>Pentapetalae</taxon>
        <taxon>asterids</taxon>
        <taxon>Ericales</taxon>
        <taxon>Ericaceae</taxon>
        <taxon>Ericoideae</taxon>
        <taxon>Rhodoreae</taxon>
        <taxon>Rhododendron</taxon>
    </lineage>
</organism>
<proteinExistence type="predicted"/>
<reference evidence="1" key="1">
    <citation type="submission" date="2022-02" db="EMBL/GenBank/DDBJ databases">
        <title>Plant Genome Project.</title>
        <authorList>
            <person name="Zhang R.-G."/>
        </authorList>
    </citation>
    <scope>NUCLEOTIDE SEQUENCE</scope>
    <source>
        <strain evidence="1">AT1</strain>
    </source>
</reference>